<dbReference type="EMBL" id="CP066744">
    <property type="protein sequence ID" value="QQK07976.1"/>
    <property type="molecule type" value="Genomic_DNA"/>
</dbReference>
<keyword evidence="1" id="KW-0413">Isomerase</keyword>
<keyword evidence="2" id="KW-1185">Reference proteome</keyword>
<dbReference type="EC" id="5.1.1.3" evidence="1"/>
<evidence type="ECO:0000313" key="1">
    <source>
        <dbReference type="EMBL" id="QQK07976.1"/>
    </source>
</evidence>
<proteinExistence type="predicted"/>
<evidence type="ECO:0000313" key="2">
    <source>
        <dbReference type="Proteomes" id="UP000595814"/>
    </source>
</evidence>
<accession>A0AC61MWJ9</accession>
<protein>
    <submittedName>
        <fullName evidence="1">Glutamate racemase</fullName>
        <ecNumber evidence="1">5.1.1.3</ecNumber>
    </submittedName>
</protein>
<organism evidence="1 2">
    <name type="scientific">Miniphocaeibacter halophilus</name>
    <dbReference type="NCBI Taxonomy" id="2931922"/>
    <lineage>
        <taxon>Bacteria</taxon>
        <taxon>Bacillati</taxon>
        <taxon>Bacillota</taxon>
        <taxon>Tissierellia</taxon>
        <taxon>Tissierellales</taxon>
        <taxon>Peptoniphilaceae</taxon>
        <taxon>Miniphocaeibacter</taxon>
    </lineage>
</organism>
<sequence>MDNRPIGIYDSGFGGLSVLKELRDKLPKEDYLYFGDTKRIPYGSKDKETIQLFSKQVTSFLMEKNVKMIVLACNTVTANAMEYLQENFNIPIIGIIDSGVKSAISSSKNNVIAVLGTEATINSEVYYEKLKKENKELEILSVACPEFVPLVEEGSNKEKEIEEAAKKYYKEISNREFDTVILACTHYPHIVTEIKKVFGENKTYINPAIKLVDNIKKFLEYNNLENGKNSLGNIDFYTSGELDSFRENGSIYFGEKIEDVKSKIF</sequence>
<gene>
    <name evidence="1" type="ORF">JFY71_00110</name>
</gene>
<dbReference type="Proteomes" id="UP000595814">
    <property type="component" value="Chromosome"/>
</dbReference>
<name>A0AC61MWJ9_9FIRM</name>
<reference evidence="1 2" key="1">
    <citation type="journal article" date="2022" name="Int. J. Syst. Evol. Microbiol.">
        <title>Miniphocaeibacter halophilus sp. nov., an ammonium-tolerant acetate-producing bacterium isolated from a biogas system.</title>
        <authorList>
            <person name="Schnurer A."/>
            <person name="Singh A."/>
            <person name="Bi S."/>
            <person name="Qiao W."/>
            <person name="Westerholm M."/>
        </authorList>
    </citation>
    <scope>NUCLEOTIDE SEQUENCE [LARGE SCALE GENOMIC DNA]</scope>
    <source>
        <strain evidence="1 2">AMB_01</strain>
    </source>
</reference>